<dbReference type="GO" id="GO:0005886">
    <property type="term" value="C:plasma membrane"/>
    <property type="evidence" value="ECO:0007669"/>
    <property type="project" value="InterPro"/>
</dbReference>
<feature type="compositionally biased region" description="Polar residues" evidence="1">
    <location>
        <begin position="230"/>
        <end position="246"/>
    </location>
</feature>
<dbReference type="GeneID" id="59325717"/>
<feature type="transmembrane region" description="Helical" evidence="2">
    <location>
        <begin position="6"/>
        <end position="27"/>
    </location>
</feature>
<keyword evidence="2" id="KW-0812">Transmembrane</keyword>
<name>A0A7G3ZGB3_9SACH</name>
<dbReference type="PANTHER" id="PTHR36414">
    <property type="entry name" value="PROTEIN SUR7"/>
    <property type="match status" value="1"/>
</dbReference>
<dbReference type="AlphaFoldDB" id="A0A7G3ZGB3"/>
<sequence>MIFNKFVHAISYLFLIGAGLLCFFLILNGARSSGTLAKFYWFEANTNGFNNAPIITRWYNYRFCGVMGGNLVDCSKSVAAQAFSPRDNFGASSAMPSTFLNDRDAYYYLSRVGWAMLLIGLFFLILTIIPATVILFKTVTSMAIWLTVGTWTSLFFILLAACLYTGCYAKAKKGFHSQGRRGKMGPRNFAFIWTSVFLLLVDAIWASVTLGLHRRKKSRDSGTYGGGFHDNTSSSEGHMDKSTFNSEKPRSRTFFTKLRTKRELMHPHAHSPTRDQAVPADEVEYETREYAVQQPVQPVQPVANVNETMA</sequence>
<dbReference type="GO" id="GO:0032185">
    <property type="term" value="P:septin cytoskeleton organization"/>
    <property type="evidence" value="ECO:0007669"/>
    <property type="project" value="TreeGrafter"/>
</dbReference>
<dbReference type="RefSeq" id="XP_037139224.1">
    <property type="nucleotide sequence ID" value="XM_037283328.1"/>
</dbReference>
<proteinExistence type="predicted"/>
<reference evidence="3 4" key="1">
    <citation type="submission" date="2020-06" db="EMBL/GenBank/DDBJ databases">
        <title>The yeast mating-type switching endonuclease HO is a domesticated member of an unorthodox homing genetic element family.</title>
        <authorList>
            <person name="Coughlan A.Y."/>
            <person name="Lombardi L."/>
            <person name="Braun-Galleani S."/>
            <person name="Martos A.R."/>
            <person name="Galeote V."/>
            <person name="Bigey F."/>
            <person name="Dequin S."/>
            <person name="Byrne K.P."/>
            <person name="Wolfe K.H."/>
        </authorList>
    </citation>
    <scope>NUCLEOTIDE SEQUENCE [LARGE SCALE GENOMIC DNA]</scope>
    <source>
        <strain evidence="3 4">CBS764</strain>
    </source>
</reference>
<dbReference type="Proteomes" id="UP000515788">
    <property type="component" value="Chromosome 4"/>
</dbReference>
<dbReference type="KEGG" id="tgb:HG536_0D00710"/>
<dbReference type="Pfam" id="PF06687">
    <property type="entry name" value="SUR7"/>
    <property type="match status" value="1"/>
</dbReference>
<evidence type="ECO:0008006" key="5">
    <source>
        <dbReference type="Google" id="ProtNLM"/>
    </source>
</evidence>
<dbReference type="OrthoDB" id="5419460at2759"/>
<dbReference type="GO" id="GO:0030866">
    <property type="term" value="P:cortical actin cytoskeleton organization"/>
    <property type="evidence" value="ECO:0007669"/>
    <property type="project" value="TreeGrafter"/>
</dbReference>
<keyword evidence="2" id="KW-1133">Transmembrane helix</keyword>
<evidence type="ECO:0000313" key="4">
    <source>
        <dbReference type="Proteomes" id="UP000515788"/>
    </source>
</evidence>
<organism evidence="3 4">
    <name type="scientific">Torulaspora globosa</name>
    <dbReference type="NCBI Taxonomy" id="48254"/>
    <lineage>
        <taxon>Eukaryota</taxon>
        <taxon>Fungi</taxon>
        <taxon>Dikarya</taxon>
        <taxon>Ascomycota</taxon>
        <taxon>Saccharomycotina</taxon>
        <taxon>Saccharomycetes</taxon>
        <taxon>Saccharomycetales</taxon>
        <taxon>Saccharomycetaceae</taxon>
        <taxon>Torulaspora</taxon>
    </lineage>
</organism>
<dbReference type="GO" id="GO:0005938">
    <property type="term" value="C:cell cortex"/>
    <property type="evidence" value="ECO:0007669"/>
    <property type="project" value="TreeGrafter"/>
</dbReference>
<gene>
    <name evidence="3" type="ORF">HG536_0D00710</name>
</gene>
<evidence type="ECO:0000256" key="2">
    <source>
        <dbReference type="SAM" id="Phobius"/>
    </source>
</evidence>
<evidence type="ECO:0000313" key="3">
    <source>
        <dbReference type="EMBL" id="QLL32549.1"/>
    </source>
</evidence>
<accession>A0A7G3ZGB3</accession>
<protein>
    <recommendedName>
        <fullName evidence="5">SUR7 family protein FMP45</fullName>
    </recommendedName>
</protein>
<dbReference type="InterPro" id="IPR009571">
    <property type="entry name" value="SUR7/Rim9-like_fungi"/>
</dbReference>
<dbReference type="GO" id="GO:0006897">
    <property type="term" value="P:endocytosis"/>
    <property type="evidence" value="ECO:0007669"/>
    <property type="project" value="TreeGrafter"/>
</dbReference>
<dbReference type="PANTHER" id="PTHR36414:SF3">
    <property type="entry name" value="SUR7 FAMILY PROTEIN FMP45"/>
    <property type="match status" value="1"/>
</dbReference>
<evidence type="ECO:0000256" key="1">
    <source>
        <dbReference type="SAM" id="MobiDB-lite"/>
    </source>
</evidence>
<dbReference type="EMBL" id="CP059249">
    <property type="protein sequence ID" value="QLL32549.1"/>
    <property type="molecule type" value="Genomic_DNA"/>
</dbReference>
<feature type="transmembrane region" description="Helical" evidence="2">
    <location>
        <begin position="190"/>
        <end position="212"/>
    </location>
</feature>
<feature type="transmembrane region" description="Helical" evidence="2">
    <location>
        <begin position="142"/>
        <end position="169"/>
    </location>
</feature>
<dbReference type="GO" id="GO:0031505">
    <property type="term" value="P:fungal-type cell wall organization"/>
    <property type="evidence" value="ECO:0007669"/>
    <property type="project" value="TreeGrafter"/>
</dbReference>
<keyword evidence="4" id="KW-1185">Reference proteome</keyword>
<keyword evidence="2" id="KW-0472">Membrane</keyword>
<dbReference type="GO" id="GO:0045121">
    <property type="term" value="C:membrane raft"/>
    <property type="evidence" value="ECO:0007669"/>
    <property type="project" value="TreeGrafter"/>
</dbReference>
<feature type="transmembrane region" description="Helical" evidence="2">
    <location>
        <begin position="112"/>
        <end position="136"/>
    </location>
</feature>
<feature type="region of interest" description="Disordered" evidence="1">
    <location>
        <begin position="217"/>
        <end position="248"/>
    </location>
</feature>